<feature type="domain" description="VWFD" evidence="12">
    <location>
        <begin position="3056"/>
        <end position="3238"/>
    </location>
</feature>
<organism evidence="13 14">
    <name type="scientific">Gambusia affinis</name>
    <name type="common">Western mosquitofish</name>
    <name type="synonym">Heterandria affinis</name>
    <dbReference type="NCBI Taxonomy" id="33528"/>
    <lineage>
        <taxon>Eukaryota</taxon>
        <taxon>Metazoa</taxon>
        <taxon>Chordata</taxon>
        <taxon>Craniata</taxon>
        <taxon>Vertebrata</taxon>
        <taxon>Euteleostomi</taxon>
        <taxon>Actinopterygii</taxon>
        <taxon>Neopterygii</taxon>
        <taxon>Teleostei</taxon>
        <taxon>Neoteleostei</taxon>
        <taxon>Acanthomorphata</taxon>
        <taxon>Ovalentaria</taxon>
        <taxon>Atherinomorphae</taxon>
        <taxon>Cyprinodontiformes</taxon>
        <taxon>Poeciliidae</taxon>
        <taxon>Poeciliinae</taxon>
        <taxon>Gambusia</taxon>
    </lineage>
</organism>
<feature type="region of interest" description="Disordered" evidence="9">
    <location>
        <begin position="2438"/>
        <end position="2471"/>
    </location>
</feature>
<dbReference type="SUPFAM" id="SSF110221">
    <property type="entry name" value="AbfB domain"/>
    <property type="match status" value="1"/>
</dbReference>
<keyword evidence="14" id="KW-1185">Reference proteome</keyword>
<evidence type="ECO:0000256" key="4">
    <source>
        <dbReference type="ARBA" id="ARBA00023157"/>
    </source>
</evidence>
<dbReference type="GO" id="GO:0007399">
    <property type="term" value="P:nervous system development"/>
    <property type="evidence" value="ECO:0007669"/>
    <property type="project" value="UniProtKB-ARBA"/>
</dbReference>
<dbReference type="InterPro" id="IPR007934">
    <property type="entry name" value="AbfB_ABD"/>
</dbReference>
<dbReference type="InterPro" id="IPR014853">
    <property type="entry name" value="VWF/SSPO/ZAN-like_Cys-rich_dom"/>
</dbReference>
<dbReference type="InterPro" id="IPR001846">
    <property type="entry name" value="VWF_type-D"/>
</dbReference>
<dbReference type="InterPro" id="IPR006207">
    <property type="entry name" value="Cys_knot_C"/>
</dbReference>
<dbReference type="Pfam" id="PF00094">
    <property type="entry name" value="VWD"/>
    <property type="match status" value="4"/>
</dbReference>
<protein>
    <recommendedName>
        <fullName evidence="15">Otogelin</fullName>
    </recommendedName>
</protein>
<evidence type="ECO:0000256" key="5">
    <source>
        <dbReference type="ARBA" id="ARBA00023180"/>
    </source>
</evidence>
<keyword evidence="2" id="KW-0964">Secreted</keyword>
<evidence type="ECO:0000256" key="9">
    <source>
        <dbReference type="SAM" id="MobiDB-lite"/>
    </source>
</evidence>
<feature type="compositionally biased region" description="Polar residues" evidence="9">
    <location>
        <begin position="645"/>
        <end position="655"/>
    </location>
</feature>
<feature type="compositionally biased region" description="Polar residues" evidence="9">
    <location>
        <begin position="108"/>
        <end position="253"/>
    </location>
</feature>
<evidence type="ECO:0000259" key="11">
    <source>
        <dbReference type="PROSITE" id="PS50026"/>
    </source>
</evidence>
<dbReference type="EMBL" id="NHOQ01000682">
    <property type="protein sequence ID" value="PWA29091.1"/>
    <property type="molecule type" value="Genomic_DNA"/>
</dbReference>
<feature type="compositionally biased region" description="Low complexity" evidence="9">
    <location>
        <begin position="618"/>
        <end position="635"/>
    </location>
</feature>
<feature type="compositionally biased region" description="Low complexity" evidence="9">
    <location>
        <begin position="358"/>
        <end position="372"/>
    </location>
</feature>
<feature type="compositionally biased region" description="Low complexity" evidence="9">
    <location>
        <begin position="2958"/>
        <end position="2980"/>
    </location>
</feature>
<dbReference type="Pfam" id="PF25961">
    <property type="entry name" value="OTOGL_N"/>
    <property type="match status" value="1"/>
</dbReference>
<dbReference type="PANTHER" id="PTHR11339">
    <property type="entry name" value="EXTRACELLULAR MATRIX GLYCOPROTEIN RELATED"/>
    <property type="match status" value="1"/>
</dbReference>
<dbReference type="Pfam" id="PF08742">
    <property type="entry name" value="C8"/>
    <property type="match status" value="4"/>
</dbReference>
<reference evidence="13 14" key="1">
    <citation type="journal article" date="2018" name="G3 (Bethesda)">
        <title>A High-Quality Reference Genome for the Invasive Mosquitofish Gambusia affinis Using a Chicago Library.</title>
        <authorList>
            <person name="Hoffberg S.L."/>
            <person name="Troendle N.J."/>
            <person name="Glenn T.C."/>
            <person name="Mahmud O."/>
            <person name="Louha S."/>
            <person name="Chalopin D."/>
            <person name="Bennetzen J.L."/>
            <person name="Mauricio R."/>
        </authorList>
    </citation>
    <scope>NUCLEOTIDE SEQUENCE [LARGE SCALE GENOMIC DNA]</scope>
    <source>
        <strain evidence="13">NE01/NJP1002.9</strain>
        <tissue evidence="13">Muscle</tissue>
    </source>
</reference>
<feature type="compositionally biased region" description="Polar residues" evidence="9">
    <location>
        <begin position="766"/>
        <end position="786"/>
    </location>
</feature>
<feature type="compositionally biased region" description="Polar residues" evidence="9">
    <location>
        <begin position="698"/>
        <end position="726"/>
    </location>
</feature>
<evidence type="ECO:0000256" key="6">
    <source>
        <dbReference type="ARBA" id="ARBA00061260"/>
    </source>
</evidence>
<dbReference type="Gene3D" id="2.80.10.50">
    <property type="match status" value="1"/>
</dbReference>
<feature type="compositionally biased region" description="Polar residues" evidence="9">
    <location>
        <begin position="2943"/>
        <end position="2954"/>
    </location>
</feature>
<evidence type="ECO:0000259" key="12">
    <source>
        <dbReference type="PROSITE" id="PS51233"/>
    </source>
</evidence>
<dbReference type="GO" id="GO:0046373">
    <property type="term" value="P:L-arabinose metabolic process"/>
    <property type="evidence" value="ECO:0007669"/>
    <property type="project" value="InterPro"/>
</dbReference>
<feature type="compositionally biased region" description="Low complexity" evidence="9">
    <location>
        <begin position="283"/>
        <end position="294"/>
    </location>
</feature>
<comment type="caution">
    <text evidence="8">Lacks conserved residue(s) required for the propagation of feature annotation.</text>
</comment>
<keyword evidence="5" id="KW-0325">Glycoprotein</keyword>
<dbReference type="InterPro" id="IPR036195">
    <property type="entry name" value="AbfB_ABD_sf"/>
</dbReference>
<feature type="compositionally biased region" description="Low complexity" evidence="9">
    <location>
        <begin position="395"/>
        <end position="411"/>
    </location>
</feature>
<feature type="region of interest" description="Disordered" evidence="9">
    <location>
        <begin position="2550"/>
        <end position="2570"/>
    </location>
</feature>
<dbReference type="PANTHER" id="PTHR11339:SF228">
    <property type="entry name" value="OTOGELIN"/>
    <property type="match status" value="1"/>
</dbReference>
<feature type="region of interest" description="Disordered" evidence="9">
    <location>
        <begin position="2649"/>
        <end position="2693"/>
    </location>
</feature>
<feature type="compositionally biased region" description="Polar residues" evidence="9">
    <location>
        <begin position="600"/>
        <end position="617"/>
    </location>
</feature>
<evidence type="ECO:0000256" key="1">
    <source>
        <dbReference type="ARBA" id="ARBA00004613"/>
    </source>
</evidence>
<keyword evidence="8" id="KW-0245">EGF-like domain</keyword>
<feature type="compositionally biased region" description="Low complexity" evidence="9">
    <location>
        <begin position="2442"/>
        <end position="2457"/>
    </location>
</feature>
<dbReference type="Proteomes" id="UP000250572">
    <property type="component" value="Unassembled WGS sequence"/>
</dbReference>
<evidence type="ECO:0000313" key="14">
    <source>
        <dbReference type="Proteomes" id="UP000250572"/>
    </source>
</evidence>
<dbReference type="PROSITE" id="PS50026">
    <property type="entry name" value="EGF_3"/>
    <property type="match status" value="1"/>
</dbReference>
<accession>A0A315W0G0</accession>
<feature type="compositionally biased region" description="Low complexity" evidence="9">
    <location>
        <begin position="2255"/>
        <end position="2278"/>
    </location>
</feature>
<dbReference type="Pfam" id="PF25962">
    <property type="entry name" value="TIL_OTOGL_Mucin"/>
    <property type="match status" value="1"/>
</dbReference>
<dbReference type="Pfam" id="PF25960">
    <property type="entry name" value="Fn1-VW_OTOGL"/>
    <property type="match status" value="1"/>
</dbReference>
<dbReference type="InterPro" id="IPR036084">
    <property type="entry name" value="Ser_inhib-like_sf"/>
</dbReference>
<feature type="compositionally biased region" description="Low complexity" evidence="9">
    <location>
        <begin position="559"/>
        <end position="576"/>
    </location>
</feature>
<dbReference type="InterPro" id="IPR058754">
    <property type="entry name" value="OTOGL-like_N"/>
</dbReference>
<feature type="compositionally biased region" description="Low complexity" evidence="9">
    <location>
        <begin position="2550"/>
        <end position="2565"/>
    </location>
</feature>
<feature type="region of interest" description="Disordered" evidence="9">
    <location>
        <begin position="2910"/>
        <end position="2992"/>
    </location>
</feature>
<dbReference type="InterPro" id="IPR000742">
    <property type="entry name" value="EGF"/>
</dbReference>
<feature type="domain" description="CTCK" evidence="10">
    <location>
        <begin position="3785"/>
        <end position="3870"/>
    </location>
</feature>
<feature type="region of interest" description="Disordered" evidence="9">
    <location>
        <begin position="108"/>
        <end position="372"/>
    </location>
</feature>
<feature type="compositionally biased region" description="Polar residues" evidence="9">
    <location>
        <begin position="2364"/>
        <end position="2406"/>
    </location>
</feature>
<feature type="domain" description="VWFD" evidence="12">
    <location>
        <begin position="1742"/>
        <end position="1911"/>
    </location>
</feature>
<dbReference type="SMART" id="SM00041">
    <property type="entry name" value="CT"/>
    <property type="match status" value="1"/>
</dbReference>
<sequence length="3870" mass="419882">MDPDLFTRSWKRPLHSLITVYVILIYQANLSRGVERSNDSNWDPLNNGSSRIKHQKWDTASQGGQILQSATSALETNTSASRRSLVSGAVASNLTSARIERTKNDLWSRSVDQSSVPLMRQSSSTGSQDVESDTENNPRPSLQSETETKLPTSSQLPLVSTTSPNWLPTKTEELNQSQTNLSTNQPPTTSQSIKITTPTKQSLTENGSSNQFQTTSGPPTAVITQFNQSDFSPVPHTQQRLTTASTSQTPDLVQSQTKPTTSQSQDTEHVSQSGHTTENINHSSSSTVSPGLSSITTRVSPEQPFKQQTTAISTNQPTETTQSAETQTGLASRFQSQKASQSTIRTGLTSQSSSGIATETSKSTKSTTLSGDTSTKIVKISQTQVNLVHSNQKPTTTKSTSQSTTEASSHSEVSPITKSKQQLTARSTSQITETTQSDETQANLVSRIPSQTTSQSTVKMGLTSQSSSIATEIHKSTSSTSKTVKTSESDVNVVPFIQNPSTTTSTSQSTIEPSSPLSTTKVTSKPTTTTVASISQTNRLPTKMTPHNKGGPSTQRPATKTSVSQSPTTTTQNNKSATSREPANQLSTNTALVNKGIRPTRQTPSIASSENQSLDRLTQTTQTSTTSVMSKSSGSIEPTKPTDPEPSQLQHSPTVPVQHARKTKHPIQQVESTTSARKSSEKQIPAKAPSRKSSSKKTGSNHSPIITAKSGQSLEGTDPISQSPVSKSPPRISDPDGSTTKSALLSSSRTSPSPSATSSQPKSQSNLTTTFSNQSPATSAPADQSVTTSVALAYTSHNRMLNNQTLVKLVNSDQSLNGSLLLNQLATGPTTAGNPIGGAFHPDDRPVNVSQLTRQAKETLKSLKRRIPGEPCEYPCLNGGQCYLSELCDCSLFQAAGHRCQTVPNLGFEREMTCRTWGQYNFETFDGLYFHFPGRCTYTLLRDCEETTQASVVVQVHNDPNCGSAPYACQRSVSLFLPWDGEIRLHATSVTFKGQSLQLPHHIHELQLEQISQYVLVTQQQGFTLAWEGRSGSVYIKLSPQFVGRTCGLCGNFNADIQDDLKTSYGVLTPDVEMFGNSWMEREPHQDRCPHVPSAFPSPCAGVDTQILLKVEEVCAALLDPPFQSCHDFVSPLSYMASCSNDLCMSGPSGDVVCQVFSEYARACAHADHPLHNWRQRVPQCVKQCPLGLQYRECISCCPETCNLERTCIDSKLACLDGCYCPEGLIYEEGSCVAPADCPCEYHGMFYPSGQTLQEECNNCTCVGGVWNCTDHTCPGECSVTGDMYFQSFDGRIFTFPATCHYVLAKSRNSGKFAVTILNAPCGANLDGACIQSVNLIIDEDPRTEITLSHVGEVFMAGQYRVSLPYSDDIFHIQELSSMFLQVRTAFGLHLQYSWTEFRLYLQADETWKDDTVGLCGTFNGNTQDDFLSPSGMIESTPHLFGNAWKVSSACSLSLSTPPLDPCDTHQQAVTYASEMCDILNQDLFAACHEYLSPTPFHLQCRTDTCRCGTPCLCSALAHYARHCRRFSIIVDFRAHVSDCAVTCPATMQYGTCVSACQRRCSSLSVPQHCGGDCEEGCVCPQGSFYNHRTHTCVHRSECPCSFLGADYEPGDVMLTSAGVQMCLNGKLVPQTGETDRLCPLGQVHLNCSDVENSQSAGRGVACERTCESYLLNITCSAHEPCISGCACPAGLLKHGDECFEPDACPCLWKGKEYFPGDRVSSPCYHVCQHGMFQCVFRPCPSMCTTYGDRHYRTFDGLLFDYVGACKVYLVKSSADVMLSVLVENIDCFDSGIICRKSLLINIRGSFISFDDDSGKPNPSSVIDRKQQMFIWPAGYFTIIHFPEEDVTVLWDRKTTVHVQVGPRWQGKLSGLCGNFDLKTVNEMRTPDNIDSPTPQEFGNSWTAMECVNSPDIRHPCSLSPLREPFAKHRCSVLLSEVFQTCHPVVDVTWFYSNCLADTCACSRGGDCECFCTSVAAYAGRCCHEGVSVDWRSPSLCPYDCEFYNKVLGKGPFRLLTFWDQTSLVAASRSSGFVFLQRVNTSAGAAPRILSEFMMTPGLSRARPHDSSRVSFEAVDRPNYFLHASASGQVRLAKWEGSDAFWDGATFILHRNTWISGYNSLESHAKPGFFLHATPPRLHLLKFRHSYGFRKASLFRLTGPRPDSPPGPRCQWRYDSCISPCFRTCSDPSAESCITIPQVEGCLPVCPPNTVLDEITRIRLPDSVVPPSPSTAAERYDVTTSSTPPHTHHAVKIPTSAASSATSGSKYTTSSKAPAAPDEPARPETVVTSATPEPSRTLSGPTVPSAVRPEEVEAASTVRVTETPATTSSAATRWTTRLSSFSPTTSRTTRGHFDSSSTKSTDSQYSPLTTITTSAGRPTTITSESSSSAVTQTTLSSVSPRVSETSAVRGRTTVSSTATTSSTKAAPVEGMTTAPFILPELPTTSSTTASPVPTSPTKEAPTGYSSTATTEPFQPVSFFTTSKTQTGTTERTLHVIPTDRTTSSTVSVSATTTVYHVKPSTAPPSAFTSATTVWQTSTIKKVTVPESPASKISTASTTTASPRPAKMTGSTAPSWYTSAAYSDRTSWSAAAPVTGKTTSSKLTSRPLVVPETSTMSTDVHFTTKPSTGMTTLQQSPTIQSTIHPLYTERTSEPRYPPHWQVTSTSTTTYRPPMETTPGLPSETPTMSAKSPEVPLLPVTSRTTSTSAATTITSETLAPETGATTIRKLITPPVAPFTTTTRGPRPSSLQSTLESIAKTSQRVTTRVSTTTTSMSSPSLYLLHTTSSTTAPEVSTVLEKVTTRLVSSSRATPTAVRTSTLSATLRLPVTSRVTSRATSSAVGPITARVTVATRPSATTTRSTVVGSPATTSPTIATTASRVDRVPTSAAISHLTTTTVPVAVSSPLSTAAFTRESTSTEEAETTTSPSRPDVFVSTREPGIPVPTTTRQESTTAFQKIPTSPGSTTASSSPHTAAESTSSSVERLTSMSETPTRTCTPPYAEIVDECTKYICVNNQLILFNKSQSCPFTAEPPNCGLLGFAVLVNGDKCCPKWDCPCRCSMFPDLNVITFDGDSFAIFKAASYIVAQLPNETLSVLIQECPADSELPLIWNFTNLCLVSLNITHKSNQVVVDRLQRRLFVNSRYAKPRFKKYGFEIYDTGNMYLIRSPAGLKVQWYHSTGMMVIDADDAGSKLPTVGLCGFCDGDLTNDLTLPNGSVLGVSQDPVLFIDSWQVPNTTSYVSYSRRREHNCSTSDCSRCLAMLEDDAFTPCHAFVPPSTFCEVWVRDSEYVNNHCVALAAYVATCHKFSVCIKWRRPDYCPFVCPGSLSYQACLPACTSQSCPNHDFDSDPDHCSGLTEGCVCPEGTLLHRPYSALCISPEKCACTDSGGVPRSHGEVWKASQDGCCVYRCDNDTIVPVEYDCSSAPAPVCHRTGEMIISMSDDTSCCPHKVCVCNQSLCDRFPPECKYGEKLVSYYRPESCCPDYVCECDPERCESELPACRDDQTLVATRADGSCCLAHICMCSSCVERPPSCRDGEVLSVDSNSTDRCCPSYQCVCEPYRCPQLNCPVGMSVVSVSSPNLCCPNQTCVCSCEKIVSPKCSLGEAAQLDRAFLSDPQNQCACKRYKCVREAVCVYGEHGLLRPGQTLVEHGGDSLCYSRHCSHVLDPASGFYLLRISTVNCSAHCHPNQIYVSPKDQSTCCGECKNISCIYQHENGTVGLYKPGRSWVSNCKKFDCSDTSFGPTLITYSYSCPPFNETECMKIGGTVVSYMDGCCKTCKEDGKSCQKVTVRMTIRKSDCRSNRPVNIVSCDGKCPSASIYNYNINTYARFCKCCRETGLQRRSVQLYCSSNATWVSYSIQEPTDCSCQWS</sequence>
<feature type="compositionally biased region" description="Low complexity" evidence="9">
    <location>
        <begin position="500"/>
        <end position="531"/>
    </location>
</feature>
<proteinExistence type="inferred from homology"/>
<comment type="subcellular location">
    <subcellularLocation>
        <location evidence="1">Secreted</location>
    </subcellularLocation>
</comment>
<dbReference type="CDD" id="cd19941">
    <property type="entry name" value="TIL"/>
    <property type="match status" value="5"/>
</dbReference>
<keyword evidence="3" id="KW-0677">Repeat</keyword>
<feature type="compositionally biased region" description="Polar residues" evidence="9">
    <location>
        <begin position="577"/>
        <end position="592"/>
    </location>
</feature>
<dbReference type="PROSITE" id="PS51233">
    <property type="entry name" value="VWFD"/>
    <property type="match status" value="4"/>
</dbReference>
<feature type="compositionally biased region" description="Polar residues" evidence="9">
    <location>
        <begin position="270"/>
        <end position="282"/>
    </location>
</feature>
<keyword evidence="4 8" id="KW-1015">Disulfide bond</keyword>
<feature type="disulfide bond" evidence="7">
    <location>
        <begin position="3799"/>
        <end position="3848"/>
    </location>
</feature>
<evidence type="ECO:0000256" key="7">
    <source>
        <dbReference type="PROSITE-ProRule" id="PRU00039"/>
    </source>
</evidence>
<dbReference type="SMART" id="SM00216">
    <property type="entry name" value="VWD"/>
    <property type="match status" value="4"/>
</dbReference>
<dbReference type="Pfam" id="PF01826">
    <property type="entry name" value="TIL"/>
    <property type="match status" value="2"/>
</dbReference>
<comment type="similarity">
    <text evidence="6">Belongs to the otogelin family.</text>
</comment>
<dbReference type="InterPro" id="IPR002919">
    <property type="entry name" value="TIL_dom"/>
</dbReference>
<dbReference type="GO" id="GO:0031012">
    <property type="term" value="C:extracellular matrix"/>
    <property type="evidence" value="ECO:0007669"/>
    <property type="project" value="TreeGrafter"/>
</dbReference>
<name>A0A315W0G0_GAMAF</name>
<feature type="compositionally biased region" description="Polar residues" evidence="9">
    <location>
        <begin position="2286"/>
        <end position="2302"/>
    </location>
</feature>
<dbReference type="SUPFAM" id="SSF57567">
    <property type="entry name" value="Serine protease inhibitors"/>
    <property type="match status" value="4"/>
</dbReference>
<feature type="disulfide bond" evidence="8">
    <location>
        <begin position="872"/>
        <end position="882"/>
    </location>
</feature>
<dbReference type="STRING" id="33528.ENSGAFP00000021550"/>
<feature type="compositionally biased region" description="Polar residues" evidence="9">
    <location>
        <begin position="412"/>
        <end position="470"/>
    </location>
</feature>
<gene>
    <name evidence="13" type="ORF">CCH79_00006315</name>
</gene>
<evidence type="ECO:0008006" key="15">
    <source>
        <dbReference type="Google" id="ProtNLM"/>
    </source>
</evidence>
<dbReference type="GO" id="GO:0046556">
    <property type="term" value="F:alpha-L-arabinofuranosidase activity"/>
    <property type="evidence" value="ECO:0007669"/>
    <property type="project" value="InterPro"/>
</dbReference>
<evidence type="ECO:0000256" key="2">
    <source>
        <dbReference type="ARBA" id="ARBA00022525"/>
    </source>
</evidence>
<feature type="compositionally biased region" description="Polar residues" evidence="9">
    <location>
        <begin position="295"/>
        <end position="357"/>
    </location>
</feature>
<comment type="caution">
    <text evidence="13">The sequence shown here is derived from an EMBL/GenBank/DDBJ whole genome shotgun (WGS) entry which is preliminary data.</text>
</comment>
<dbReference type="Pfam" id="PF05270">
    <property type="entry name" value="AbfB"/>
    <property type="match status" value="1"/>
</dbReference>
<dbReference type="PROSITE" id="PS01225">
    <property type="entry name" value="CTCK_2"/>
    <property type="match status" value="1"/>
</dbReference>
<dbReference type="InterPro" id="IPR058753">
    <property type="entry name" value="TIL_OTOGL_Mucin"/>
</dbReference>
<feature type="domain" description="VWFD" evidence="12">
    <location>
        <begin position="1276"/>
        <end position="1452"/>
    </location>
</feature>
<feature type="compositionally biased region" description="Polar residues" evidence="9">
    <location>
        <begin position="2981"/>
        <end position="2992"/>
    </location>
</feature>
<feature type="region of interest" description="Disordered" evidence="9">
    <location>
        <begin position="2221"/>
        <end position="2425"/>
    </location>
</feature>
<dbReference type="InterPro" id="IPR001007">
    <property type="entry name" value="VWF_dom"/>
</dbReference>
<feature type="compositionally biased region" description="Low complexity" evidence="9">
    <location>
        <begin position="738"/>
        <end position="765"/>
    </location>
</feature>
<feature type="region of interest" description="Disordered" evidence="9">
    <location>
        <begin position="385"/>
        <end position="786"/>
    </location>
</feature>
<dbReference type="Gene3D" id="2.10.25.10">
    <property type="entry name" value="Laminin"/>
    <property type="match status" value="4"/>
</dbReference>
<feature type="compositionally biased region" description="Polar residues" evidence="9">
    <location>
        <begin position="2660"/>
        <end position="2669"/>
    </location>
</feature>
<dbReference type="InterPro" id="IPR050780">
    <property type="entry name" value="Mucin_vWF_Thrombospondin_sf"/>
</dbReference>
<dbReference type="InterPro" id="IPR058755">
    <property type="entry name" value="Fn1-VW_OTOGL"/>
</dbReference>
<evidence type="ECO:0000259" key="10">
    <source>
        <dbReference type="PROSITE" id="PS01225"/>
    </source>
</evidence>
<evidence type="ECO:0000313" key="13">
    <source>
        <dbReference type="EMBL" id="PWA29091.1"/>
    </source>
</evidence>
<dbReference type="SMART" id="SM00832">
    <property type="entry name" value="C8"/>
    <property type="match status" value="4"/>
</dbReference>
<feature type="compositionally biased region" description="Polar residues" evidence="9">
    <location>
        <begin position="385"/>
        <end position="394"/>
    </location>
</feature>
<evidence type="ECO:0000256" key="3">
    <source>
        <dbReference type="ARBA" id="ARBA00022737"/>
    </source>
</evidence>
<evidence type="ECO:0000256" key="8">
    <source>
        <dbReference type="PROSITE-ProRule" id="PRU00076"/>
    </source>
</evidence>
<feature type="compositionally biased region" description="Low complexity" evidence="9">
    <location>
        <begin position="476"/>
        <end position="486"/>
    </location>
</feature>
<feature type="domain" description="EGF-like" evidence="11">
    <location>
        <begin position="868"/>
        <end position="901"/>
    </location>
</feature>
<feature type="domain" description="VWFD" evidence="12">
    <location>
        <begin position="912"/>
        <end position="1090"/>
    </location>
</feature>
<dbReference type="SMART" id="SM00215">
    <property type="entry name" value="VWC_out"/>
    <property type="match status" value="1"/>
</dbReference>
<feature type="compositionally biased region" description="Low complexity" evidence="9">
    <location>
        <begin position="254"/>
        <end position="265"/>
    </location>
</feature>
<feature type="compositionally biased region" description="Low complexity" evidence="9">
    <location>
        <begin position="2412"/>
        <end position="2425"/>
    </location>
</feature>
<dbReference type="GO" id="GO:0005615">
    <property type="term" value="C:extracellular space"/>
    <property type="evidence" value="ECO:0007669"/>
    <property type="project" value="TreeGrafter"/>
</dbReference>
<feature type="compositionally biased region" description="Low complexity" evidence="9">
    <location>
        <begin position="2321"/>
        <end position="2363"/>
    </location>
</feature>